<dbReference type="AlphaFoldDB" id="A0A368N4L5"/>
<keyword evidence="3" id="KW-1185">Reference proteome</keyword>
<protein>
    <submittedName>
        <fullName evidence="2">Uncharacterized protein</fullName>
    </submittedName>
</protein>
<comment type="caution">
    <text evidence="2">The sequence shown here is derived from an EMBL/GenBank/DDBJ whole genome shotgun (WGS) entry which is preliminary data.</text>
</comment>
<dbReference type="EMBL" id="QPHM01000003">
    <property type="protein sequence ID" value="RCU44514.1"/>
    <property type="molecule type" value="Genomic_DNA"/>
</dbReference>
<evidence type="ECO:0000313" key="2">
    <source>
        <dbReference type="EMBL" id="RCU44514.1"/>
    </source>
</evidence>
<feature type="compositionally biased region" description="Basic residues" evidence="1">
    <location>
        <begin position="72"/>
        <end position="85"/>
    </location>
</feature>
<evidence type="ECO:0000256" key="1">
    <source>
        <dbReference type="SAM" id="MobiDB-lite"/>
    </source>
</evidence>
<proteinExistence type="predicted"/>
<name>A0A368N4L5_9EURY</name>
<dbReference type="Proteomes" id="UP000252189">
    <property type="component" value="Unassembled WGS sequence"/>
</dbReference>
<organism evidence="2 3">
    <name type="scientific">Haloplanus salinus</name>
    <dbReference type="NCBI Taxonomy" id="1126245"/>
    <lineage>
        <taxon>Archaea</taxon>
        <taxon>Methanobacteriati</taxon>
        <taxon>Methanobacteriota</taxon>
        <taxon>Stenosarchaea group</taxon>
        <taxon>Halobacteria</taxon>
        <taxon>Halobacteriales</taxon>
        <taxon>Haloferacaceae</taxon>
        <taxon>Haloplanus</taxon>
    </lineage>
</organism>
<sequence>MALPHREPRRRPRRRASRPHPRLRRVRCDGPGARGQRQRQAGTVLRRTPRRRGPSSQSACWSTLSDTPARIGPRRRPSHRRRRGR</sequence>
<feature type="compositionally biased region" description="Basic residues" evidence="1">
    <location>
        <begin position="7"/>
        <end position="25"/>
    </location>
</feature>
<reference evidence="2 3" key="1">
    <citation type="submission" date="2018-07" db="EMBL/GenBank/DDBJ databases">
        <title>Genome sequences of Haloplanus salinus JCM 18368T.</title>
        <authorList>
            <person name="Kim Y.B."/>
            <person name="Roh S.W."/>
        </authorList>
    </citation>
    <scope>NUCLEOTIDE SEQUENCE [LARGE SCALE GENOMIC DNA]</scope>
    <source>
        <strain evidence="2 3">JCM 18368</strain>
    </source>
</reference>
<gene>
    <name evidence="2" type="ORF">DU504_16265</name>
</gene>
<accession>A0A368N4L5</accession>
<evidence type="ECO:0000313" key="3">
    <source>
        <dbReference type="Proteomes" id="UP000252189"/>
    </source>
</evidence>
<feature type="compositionally biased region" description="Polar residues" evidence="1">
    <location>
        <begin position="54"/>
        <end position="66"/>
    </location>
</feature>
<feature type="region of interest" description="Disordered" evidence="1">
    <location>
        <begin position="1"/>
        <end position="85"/>
    </location>
</feature>